<evidence type="ECO:0000259" key="1">
    <source>
        <dbReference type="Pfam" id="PF13847"/>
    </source>
</evidence>
<dbReference type="CDD" id="cd02440">
    <property type="entry name" value="AdoMet_MTases"/>
    <property type="match status" value="1"/>
</dbReference>
<sequence>MTERSHDMASRWPLPAKDYWSTPFAEALLKHLHLFEGATILDIACGHGIPAFYLAEHLGETGAVFAIDVNEHQISRARMIQGQQLPWLRFE</sequence>
<organism evidence="2">
    <name type="scientific">hydrothermal vent metagenome</name>
    <dbReference type="NCBI Taxonomy" id="652676"/>
    <lineage>
        <taxon>unclassified sequences</taxon>
        <taxon>metagenomes</taxon>
        <taxon>ecological metagenomes</taxon>
    </lineage>
</organism>
<accession>A0A3B1DBL8</accession>
<protein>
    <recommendedName>
        <fullName evidence="1">Methyltransferase domain-containing protein</fullName>
    </recommendedName>
</protein>
<reference evidence="2" key="1">
    <citation type="submission" date="2018-06" db="EMBL/GenBank/DDBJ databases">
        <authorList>
            <person name="Zhirakovskaya E."/>
        </authorList>
    </citation>
    <scope>NUCLEOTIDE SEQUENCE</scope>
</reference>
<feature type="domain" description="Methyltransferase" evidence="1">
    <location>
        <begin position="36"/>
        <end position="80"/>
    </location>
</feature>
<gene>
    <name evidence="2" type="ORF">MNBD_NITROSPIRAE01-1270</name>
</gene>
<dbReference type="Pfam" id="PF13847">
    <property type="entry name" value="Methyltransf_31"/>
    <property type="match status" value="1"/>
</dbReference>
<dbReference type="InterPro" id="IPR029063">
    <property type="entry name" value="SAM-dependent_MTases_sf"/>
</dbReference>
<name>A0A3B1DBL8_9ZZZZ</name>
<evidence type="ECO:0000313" key="2">
    <source>
        <dbReference type="EMBL" id="VAX29185.1"/>
    </source>
</evidence>
<dbReference type="AlphaFoldDB" id="A0A3B1DBL8"/>
<dbReference type="EMBL" id="UOGF01000048">
    <property type="protein sequence ID" value="VAX29185.1"/>
    <property type="molecule type" value="Genomic_DNA"/>
</dbReference>
<dbReference type="Gene3D" id="3.40.50.150">
    <property type="entry name" value="Vaccinia Virus protein VP39"/>
    <property type="match status" value="1"/>
</dbReference>
<proteinExistence type="predicted"/>
<dbReference type="InterPro" id="IPR025714">
    <property type="entry name" value="Methyltranfer_dom"/>
</dbReference>
<dbReference type="SUPFAM" id="SSF53335">
    <property type="entry name" value="S-adenosyl-L-methionine-dependent methyltransferases"/>
    <property type="match status" value="1"/>
</dbReference>